<dbReference type="PANTHER" id="PTHR34276">
    <property type="entry name" value="MINI-RIBONUCLEASE 3"/>
    <property type="match status" value="1"/>
</dbReference>
<comment type="subunit">
    <text evidence="5">Homodimer.</text>
</comment>
<evidence type="ECO:0000256" key="4">
    <source>
        <dbReference type="ARBA" id="ARBA00022801"/>
    </source>
</evidence>
<keyword evidence="5" id="KW-0699">rRNA-binding</keyword>
<keyword evidence="5" id="KW-0963">Cytoplasm</keyword>
<comment type="cofactor">
    <cofactor evidence="5">
        <name>Mg(2+)</name>
        <dbReference type="ChEBI" id="CHEBI:18420"/>
    </cofactor>
</comment>
<keyword evidence="5" id="KW-0694">RNA-binding</keyword>
<keyword evidence="5" id="KW-0690">Ribosome biogenesis</keyword>
<evidence type="ECO:0000256" key="5">
    <source>
        <dbReference type="HAMAP-Rule" id="MF_01468"/>
    </source>
</evidence>
<evidence type="ECO:0000313" key="8">
    <source>
        <dbReference type="Proteomes" id="UP000031847"/>
    </source>
</evidence>
<dbReference type="HAMAP" id="MF_01468">
    <property type="entry name" value="RNase_Mini_III"/>
    <property type="match status" value="1"/>
</dbReference>
<dbReference type="EMBL" id="BBSI01000037">
    <property type="protein sequence ID" value="GAM81259.1"/>
    <property type="molecule type" value="Genomic_DNA"/>
</dbReference>
<dbReference type="GO" id="GO:0019843">
    <property type="term" value="F:rRNA binding"/>
    <property type="evidence" value="ECO:0007669"/>
    <property type="project" value="UniProtKB-UniRule"/>
</dbReference>
<comment type="similarity">
    <text evidence="5">Belongs to the MrnC RNase family.</text>
</comment>
<feature type="active site" evidence="5">
    <location>
        <position position="30"/>
    </location>
</feature>
<keyword evidence="1 5" id="KW-0698">rRNA processing</keyword>
<dbReference type="Proteomes" id="UP000031847">
    <property type="component" value="Unassembled WGS sequence"/>
</dbReference>
<dbReference type="SUPFAM" id="SSF69065">
    <property type="entry name" value="RNase III domain-like"/>
    <property type="match status" value="1"/>
</dbReference>
<dbReference type="GO" id="GO:0005737">
    <property type="term" value="C:cytoplasm"/>
    <property type="evidence" value="ECO:0007669"/>
    <property type="project" value="UniProtKB-SubCell"/>
</dbReference>
<protein>
    <recommendedName>
        <fullName evidence="5">Mini-ribonuclease 3</fullName>
        <shortName evidence="5">Mini-3</shortName>
        <shortName evidence="5">Mini-RNase 3</shortName>
        <ecNumber evidence="5">3.1.26.-</ecNumber>
    </recommendedName>
    <alternativeName>
        <fullName evidence="5">Mini-RNase III</fullName>
        <shortName evidence="5">Mini-III</shortName>
    </alternativeName>
</protein>
<dbReference type="Pfam" id="PF00636">
    <property type="entry name" value="Ribonuclease_3"/>
    <property type="match status" value="1"/>
</dbReference>
<keyword evidence="3 5" id="KW-0255">Endonuclease</keyword>
<feature type="domain" description="RNase III" evidence="6">
    <location>
        <begin position="24"/>
        <end position="123"/>
    </location>
</feature>
<evidence type="ECO:0000259" key="6">
    <source>
        <dbReference type="Pfam" id="PF00636"/>
    </source>
</evidence>
<gene>
    <name evidence="5" type="primary">mrnC</name>
    <name evidence="7" type="ORF">JCM5805K_2381</name>
</gene>
<keyword evidence="4 5" id="KW-0378">Hydrolase</keyword>
<dbReference type="GO" id="GO:0006364">
    <property type="term" value="P:rRNA processing"/>
    <property type="evidence" value="ECO:0007669"/>
    <property type="project" value="UniProtKB-UniRule"/>
</dbReference>
<reference evidence="7 8" key="1">
    <citation type="submission" date="2015-01" db="EMBL/GenBank/DDBJ databases">
        <title>Lactococcus lactis subsp.lactis JCM 5805 whole genome shotgun sequence.</title>
        <authorList>
            <person name="Fujii T."/>
            <person name="Tomita Y."/>
            <person name="Ikushima S."/>
            <person name="Fujiwara D."/>
        </authorList>
    </citation>
    <scope>NUCLEOTIDE SEQUENCE [LARGE SCALE GENOMIC DNA]</scope>
    <source>
        <strain evidence="7 8">JCM 5805</strain>
    </source>
</reference>
<name>A0A0B8R4T6_LACLL</name>
<dbReference type="PIRSF" id="PIRSF005520">
    <property type="entry name" value="UCP005520"/>
    <property type="match status" value="1"/>
</dbReference>
<dbReference type="Gene3D" id="1.10.1520.10">
    <property type="entry name" value="Ribonuclease III domain"/>
    <property type="match status" value="1"/>
</dbReference>
<dbReference type="AlphaFoldDB" id="A0A0B8R4T6"/>
<evidence type="ECO:0000256" key="2">
    <source>
        <dbReference type="ARBA" id="ARBA00022722"/>
    </source>
</evidence>
<comment type="subcellular location">
    <subcellularLocation>
        <location evidence="5">Cytoplasm</location>
    </subcellularLocation>
</comment>
<accession>A0A0B8R4T6</accession>
<dbReference type="InterPro" id="IPR036389">
    <property type="entry name" value="RNase_III_sf"/>
</dbReference>
<evidence type="ECO:0000313" key="7">
    <source>
        <dbReference type="EMBL" id="GAM81259.1"/>
    </source>
</evidence>
<keyword evidence="5" id="KW-0460">Magnesium</keyword>
<dbReference type="InterPro" id="IPR008226">
    <property type="entry name" value="Mini3_fam"/>
</dbReference>
<comment type="function">
    <text evidence="5">Involved in correct processing of both the 5' and 3' ends of 23S rRNA precursor. Processes 30S rRNA precursor transcript even in absence of ribonuclease 3 (Rnc); Rnc processes 30S rRNA into smaller rRNA precursors.</text>
</comment>
<dbReference type="InterPro" id="IPR000999">
    <property type="entry name" value="RNase_III_dom"/>
</dbReference>
<sequence length="144" mass="16274">MKIQKTGYGGIVNKQQAELLNGIALAYIGDAIYEVFVREYLLDKGLTKPAMLQKNATKFVSAKAQAKIISAMDEVDFLTEYELTYFKRGRNAHSKTTAKNTDVVTYRISTGFEAVVGILHLTQQKERLQEFWDFSLKTIEADLV</sequence>
<dbReference type="EC" id="3.1.26.-" evidence="5"/>
<keyword evidence="2 5" id="KW-0540">Nuclease</keyword>
<comment type="caution">
    <text evidence="7">The sequence shown here is derived from an EMBL/GenBank/DDBJ whole genome shotgun (WGS) entry which is preliminary data.</text>
</comment>
<evidence type="ECO:0000256" key="1">
    <source>
        <dbReference type="ARBA" id="ARBA00022552"/>
    </source>
</evidence>
<dbReference type="GO" id="GO:0004525">
    <property type="term" value="F:ribonuclease III activity"/>
    <property type="evidence" value="ECO:0007669"/>
    <property type="project" value="InterPro"/>
</dbReference>
<organism evidence="7 8">
    <name type="scientific">Lactococcus lactis subsp. lactis</name>
    <name type="common">Streptococcus lactis</name>
    <dbReference type="NCBI Taxonomy" id="1360"/>
    <lineage>
        <taxon>Bacteria</taxon>
        <taxon>Bacillati</taxon>
        <taxon>Bacillota</taxon>
        <taxon>Bacilli</taxon>
        <taxon>Lactobacillales</taxon>
        <taxon>Streptococcaceae</taxon>
        <taxon>Lactococcus</taxon>
    </lineage>
</organism>
<evidence type="ECO:0000256" key="3">
    <source>
        <dbReference type="ARBA" id="ARBA00022759"/>
    </source>
</evidence>
<dbReference type="PANTHER" id="PTHR34276:SF1">
    <property type="entry name" value="MINI-RIBONUCLEASE 3"/>
    <property type="match status" value="1"/>
</dbReference>
<proteinExistence type="inferred from homology"/>